<dbReference type="EMBL" id="VFWZ01000008">
    <property type="protein sequence ID" value="TPN82790.1"/>
    <property type="molecule type" value="Genomic_DNA"/>
</dbReference>
<accession>A0A504J7X4</accession>
<dbReference type="RefSeq" id="WP_140596051.1">
    <property type="nucleotide sequence ID" value="NZ_VFWZ01000008.1"/>
</dbReference>
<proteinExistence type="predicted"/>
<keyword evidence="2" id="KW-1185">Reference proteome</keyword>
<protein>
    <submittedName>
        <fullName evidence="1">Uncharacterized protein</fullName>
    </submittedName>
</protein>
<sequence>MKIEELQSGILITNFAAAADGGSLFFECETTQKAKFNLLFTQYVFLDNPDPEMIPGRIYLNQKIIDLKSKEEKMILLGLKNFNVSHELLDIDPNMKSELTDTINELSTFFNSELSIEIKKKVDNTI</sequence>
<gene>
    <name evidence="1" type="ORF">FHK87_20395</name>
</gene>
<dbReference type="Proteomes" id="UP000315540">
    <property type="component" value="Unassembled WGS sequence"/>
</dbReference>
<name>A0A504J7X4_9FLAO</name>
<dbReference type="OrthoDB" id="1163095at2"/>
<organism evidence="1 2">
    <name type="scientific">Aquimarina algicola</name>
    <dbReference type="NCBI Taxonomy" id="2589995"/>
    <lineage>
        <taxon>Bacteria</taxon>
        <taxon>Pseudomonadati</taxon>
        <taxon>Bacteroidota</taxon>
        <taxon>Flavobacteriia</taxon>
        <taxon>Flavobacteriales</taxon>
        <taxon>Flavobacteriaceae</taxon>
        <taxon>Aquimarina</taxon>
    </lineage>
</organism>
<evidence type="ECO:0000313" key="1">
    <source>
        <dbReference type="EMBL" id="TPN82790.1"/>
    </source>
</evidence>
<reference evidence="1 2" key="1">
    <citation type="submission" date="2019-06" db="EMBL/GenBank/DDBJ databases">
        <authorList>
            <person name="Meng X."/>
        </authorList>
    </citation>
    <scope>NUCLEOTIDE SEQUENCE [LARGE SCALE GENOMIC DNA]</scope>
    <source>
        <strain evidence="1 2">M625</strain>
    </source>
</reference>
<evidence type="ECO:0000313" key="2">
    <source>
        <dbReference type="Proteomes" id="UP000315540"/>
    </source>
</evidence>
<dbReference type="AlphaFoldDB" id="A0A504J7X4"/>
<comment type="caution">
    <text evidence="1">The sequence shown here is derived from an EMBL/GenBank/DDBJ whole genome shotgun (WGS) entry which is preliminary data.</text>
</comment>